<evidence type="ECO:0000256" key="1">
    <source>
        <dbReference type="SAM" id="Phobius"/>
    </source>
</evidence>
<dbReference type="AlphaFoldDB" id="A0AA38WTL8"/>
<evidence type="ECO:0000313" key="2">
    <source>
        <dbReference type="EMBL" id="KAJ9567215.1"/>
    </source>
</evidence>
<keyword evidence="3" id="KW-1185">Reference proteome</keyword>
<organism evidence="2 3">
    <name type="scientific">Centaurea solstitialis</name>
    <name type="common">yellow star-thistle</name>
    <dbReference type="NCBI Taxonomy" id="347529"/>
    <lineage>
        <taxon>Eukaryota</taxon>
        <taxon>Viridiplantae</taxon>
        <taxon>Streptophyta</taxon>
        <taxon>Embryophyta</taxon>
        <taxon>Tracheophyta</taxon>
        <taxon>Spermatophyta</taxon>
        <taxon>Magnoliopsida</taxon>
        <taxon>eudicotyledons</taxon>
        <taxon>Gunneridae</taxon>
        <taxon>Pentapetalae</taxon>
        <taxon>asterids</taxon>
        <taxon>campanulids</taxon>
        <taxon>Asterales</taxon>
        <taxon>Asteraceae</taxon>
        <taxon>Carduoideae</taxon>
        <taxon>Cardueae</taxon>
        <taxon>Centaureinae</taxon>
        <taxon>Centaurea</taxon>
    </lineage>
</organism>
<proteinExistence type="predicted"/>
<keyword evidence="1" id="KW-0472">Membrane</keyword>
<protein>
    <submittedName>
        <fullName evidence="2">Uncharacterized protein</fullName>
    </submittedName>
</protein>
<dbReference type="EMBL" id="JARYMX010000001">
    <property type="protein sequence ID" value="KAJ9567215.1"/>
    <property type="molecule type" value="Genomic_DNA"/>
</dbReference>
<evidence type="ECO:0000313" key="3">
    <source>
        <dbReference type="Proteomes" id="UP001172457"/>
    </source>
</evidence>
<sequence>MEIRVLQYWFVVTAGEKLQSNLSRFVVMLVLTSTYIATLSSLLTVEQIKLASKGSAIGYYPIGSPMHGFMGGNFDNK</sequence>
<accession>A0AA38WTL8</accession>
<gene>
    <name evidence="2" type="ORF">OSB04_003181</name>
</gene>
<comment type="caution">
    <text evidence="2">The sequence shown here is derived from an EMBL/GenBank/DDBJ whole genome shotgun (WGS) entry which is preliminary data.</text>
</comment>
<name>A0AA38WTL8_9ASTR</name>
<feature type="transmembrane region" description="Helical" evidence="1">
    <location>
        <begin position="25"/>
        <end position="45"/>
    </location>
</feature>
<keyword evidence="1" id="KW-0812">Transmembrane</keyword>
<dbReference type="Proteomes" id="UP001172457">
    <property type="component" value="Chromosome 1"/>
</dbReference>
<keyword evidence="1" id="KW-1133">Transmembrane helix</keyword>
<reference evidence="2" key="1">
    <citation type="submission" date="2023-03" db="EMBL/GenBank/DDBJ databases">
        <title>Chromosome-scale reference genome and RAD-based genetic map of yellow starthistle (Centaurea solstitialis) reveal putative structural variation and QTLs associated with invader traits.</title>
        <authorList>
            <person name="Reatini B."/>
            <person name="Cang F.A."/>
            <person name="Jiang Q."/>
            <person name="Mckibben M.T.W."/>
            <person name="Barker M.S."/>
            <person name="Rieseberg L.H."/>
            <person name="Dlugosch K.M."/>
        </authorList>
    </citation>
    <scope>NUCLEOTIDE SEQUENCE</scope>
    <source>
        <strain evidence="2">CAN-66</strain>
        <tissue evidence="2">Leaf</tissue>
    </source>
</reference>